<reference evidence="1 2" key="1">
    <citation type="submission" date="2012-07" db="EMBL/GenBank/DDBJ databases">
        <authorList>
            <person name="Moroni P."/>
            <person name="Richards V.P."/>
            <person name="Durkin S.A.S."/>
            <person name="Kim M."/>
            <person name="Pavinski Bitar P.D."/>
            <person name="Stanhope M.J."/>
            <person name="Town C.D."/>
            <person name="Zadoks R.N."/>
            <person name="Venter J.C."/>
        </authorList>
    </citation>
    <scope>NUCLEOTIDE SEQUENCE [LARGE SCALE GENOMIC DNA]</scope>
    <source>
        <strain evidence="1 2">MRI Z1-216</strain>
    </source>
</reference>
<sequence length="529" mass="61016">MEKLKILQIGEEPWDADLITPDNIEWLYCNGNAIQIFLEKLKSKELEKNNVEYIGKTSTNEVKLWFNAVILTSEVSELQLNLLSDCLEAHTLFYDEDFQLDFCSENGIFKRKVLRPLPFNGSRKEKIIFLSRTLFSEQYGAKLKVSDIDLNPDFKGEIIYEGNSSICFSGDFGEDFQPLFSFRYNLSSTDKAIEIWQEYQKLQGDNSIMIEVIQYQKGSLDLILNTKYLSENDLADPYILEYDESVGFSSISIFARGDGVVRFGALHWRYSRKGLGQFLIGGERYSDSKRQEFIYYFNPGDMKPPLNVYFSGFRGAEGFEGFYMMKRLGAPFLLIGDPRIEGGSFYLGTSEYESELENVLQKYLDYLQFDHCQLILSGLSMGSFGALYYGSTFSPHAIVVGKPFTNLGDMVVNLKLRRPDDFETSMDILQNIIGSQNDEAINQFNQKFWNKFKRSNFEKTQFAISYMKHDDYDRDATPRLIDYFSKTNTLLYASGYAGRHNDNSQSINNWFTSQYKTILSDDFGRVFSD</sequence>
<dbReference type="NCBIfam" id="TIGR03712">
    <property type="entry name" value="acc_sec_asp2"/>
    <property type="match status" value="1"/>
</dbReference>
<protein>
    <recommendedName>
        <fullName evidence="3">Accessory Sec system protein Asp2</fullName>
    </recommendedName>
</protein>
<dbReference type="SUPFAM" id="SSF53474">
    <property type="entry name" value="alpha/beta-Hydrolases"/>
    <property type="match status" value="1"/>
</dbReference>
<dbReference type="Proteomes" id="UP000015176">
    <property type="component" value="Unassembled WGS sequence"/>
</dbReference>
<gene>
    <name evidence="1" type="ORF">SAG0164_01390</name>
</gene>
<evidence type="ECO:0000313" key="1">
    <source>
        <dbReference type="EMBL" id="EPU38220.1"/>
    </source>
</evidence>
<proteinExistence type="predicted"/>
<name>A0AAD2WUD1_STRAG</name>
<dbReference type="AlphaFoldDB" id="A0AAD2WUD1"/>
<dbReference type="EMBL" id="ALSF01000082">
    <property type="protein sequence ID" value="EPU38220.1"/>
    <property type="molecule type" value="Genomic_DNA"/>
</dbReference>
<dbReference type="InterPro" id="IPR022267">
    <property type="entry name" value="Asp2"/>
</dbReference>
<dbReference type="GO" id="GO:0015031">
    <property type="term" value="P:protein transport"/>
    <property type="evidence" value="ECO:0007669"/>
    <property type="project" value="InterPro"/>
</dbReference>
<evidence type="ECO:0008006" key="3">
    <source>
        <dbReference type="Google" id="ProtNLM"/>
    </source>
</evidence>
<dbReference type="Pfam" id="PF16929">
    <property type="entry name" value="Asp2"/>
    <property type="match status" value="1"/>
</dbReference>
<dbReference type="InterPro" id="IPR029058">
    <property type="entry name" value="AB_hydrolase_fold"/>
</dbReference>
<dbReference type="RefSeq" id="WP_000413125.1">
    <property type="nucleotide sequence ID" value="NZ_ALSF01000082.1"/>
</dbReference>
<dbReference type="Gene3D" id="3.40.50.1820">
    <property type="entry name" value="alpha/beta hydrolase"/>
    <property type="match status" value="1"/>
</dbReference>
<comment type="caution">
    <text evidence="1">The sequence shown here is derived from an EMBL/GenBank/DDBJ whole genome shotgun (WGS) entry which is preliminary data.</text>
</comment>
<accession>A0AAD2WUD1</accession>
<evidence type="ECO:0000313" key="2">
    <source>
        <dbReference type="Proteomes" id="UP000015176"/>
    </source>
</evidence>
<organism evidence="1 2">
    <name type="scientific">Streptococcus agalactiae MRI Z1-216</name>
    <dbReference type="NCBI Taxonomy" id="1154879"/>
    <lineage>
        <taxon>Bacteria</taxon>
        <taxon>Bacillati</taxon>
        <taxon>Bacillota</taxon>
        <taxon>Bacilli</taxon>
        <taxon>Lactobacillales</taxon>
        <taxon>Streptococcaceae</taxon>
        <taxon>Streptococcus</taxon>
    </lineage>
</organism>